<comment type="caution">
    <text evidence="3">The sequence shown here is derived from an EMBL/GenBank/DDBJ whole genome shotgun (WGS) entry which is preliminary data.</text>
</comment>
<keyword evidence="5" id="KW-1185">Reference proteome</keyword>
<evidence type="ECO:0000256" key="1">
    <source>
        <dbReference type="SAM" id="Phobius"/>
    </source>
</evidence>
<evidence type="ECO:0000313" key="2">
    <source>
        <dbReference type="EMBL" id="GBM49696.1"/>
    </source>
</evidence>
<proteinExistence type="predicted"/>
<keyword evidence="1" id="KW-0472">Membrane</keyword>
<dbReference type="AlphaFoldDB" id="A0A4Y2GCQ6"/>
<accession>A0A4Y2GCQ6</accession>
<reference evidence="3 5" key="1">
    <citation type="journal article" date="2019" name="Sci. Rep.">
        <title>Orb-weaving spider Araneus ventricosus genome elucidates the spidroin gene catalogue.</title>
        <authorList>
            <person name="Kono N."/>
            <person name="Nakamura H."/>
            <person name="Ohtoshi R."/>
            <person name="Moran D.A.P."/>
            <person name="Shinohara A."/>
            <person name="Yoshida Y."/>
            <person name="Fujiwara M."/>
            <person name="Mori M."/>
            <person name="Tomita M."/>
            <person name="Arakawa K."/>
        </authorList>
    </citation>
    <scope>NUCLEOTIDE SEQUENCE [LARGE SCALE GENOMIC DNA]</scope>
</reference>
<dbReference type="EMBL" id="BGPR01098622">
    <property type="protein sequence ID" value="GBM49829.1"/>
    <property type="molecule type" value="Genomic_DNA"/>
</dbReference>
<name>A0A4Y2GCQ6_ARAVE</name>
<evidence type="ECO:0000313" key="4">
    <source>
        <dbReference type="EMBL" id="GBM49829.1"/>
    </source>
</evidence>
<sequence>MRGSVCGQGRTPTETRESKISTTFISDLFVPDIAVTSLTHSVILLQVQKAMFIQRLVLLAFVLTISSAVIQKKANLRLLRYLLLFRLTSEKRLIVLPVFLPIPEKLARSYINKKTSFFRRLFAP</sequence>
<organism evidence="3 5">
    <name type="scientific">Araneus ventricosus</name>
    <name type="common">Orbweaver spider</name>
    <name type="synonym">Epeira ventricosa</name>
    <dbReference type="NCBI Taxonomy" id="182803"/>
    <lineage>
        <taxon>Eukaryota</taxon>
        <taxon>Metazoa</taxon>
        <taxon>Ecdysozoa</taxon>
        <taxon>Arthropoda</taxon>
        <taxon>Chelicerata</taxon>
        <taxon>Arachnida</taxon>
        <taxon>Araneae</taxon>
        <taxon>Araneomorphae</taxon>
        <taxon>Entelegynae</taxon>
        <taxon>Araneoidea</taxon>
        <taxon>Araneidae</taxon>
        <taxon>Araneus</taxon>
    </lineage>
</organism>
<dbReference type="EMBL" id="BGPR01098589">
    <property type="protein sequence ID" value="GBM49696.1"/>
    <property type="molecule type" value="Genomic_DNA"/>
</dbReference>
<keyword evidence="1" id="KW-0812">Transmembrane</keyword>
<keyword evidence="1" id="KW-1133">Transmembrane helix</keyword>
<evidence type="ECO:0000313" key="3">
    <source>
        <dbReference type="EMBL" id="GBM49784.1"/>
    </source>
</evidence>
<dbReference type="Proteomes" id="UP000499080">
    <property type="component" value="Unassembled WGS sequence"/>
</dbReference>
<gene>
    <name evidence="4" type="ORF">AVEN_190240_1</name>
    <name evidence="2" type="ORF">AVEN_4848_1</name>
    <name evidence="3" type="ORF">AVEN_85529_1</name>
</gene>
<protein>
    <submittedName>
        <fullName evidence="3">Uncharacterized protein</fullName>
    </submittedName>
</protein>
<feature type="transmembrane region" description="Helical" evidence="1">
    <location>
        <begin position="52"/>
        <end position="70"/>
    </location>
</feature>
<evidence type="ECO:0000313" key="5">
    <source>
        <dbReference type="Proteomes" id="UP000499080"/>
    </source>
</evidence>
<dbReference type="EMBL" id="BGPR01098610">
    <property type="protein sequence ID" value="GBM49784.1"/>
    <property type="molecule type" value="Genomic_DNA"/>
</dbReference>